<protein>
    <recommendedName>
        <fullName evidence="1">Protein ENHANCED DISEASE RESISTANCE 2 C-terminal domain-containing protein</fullName>
    </recommendedName>
</protein>
<dbReference type="InterPro" id="IPR009769">
    <property type="entry name" value="EDR2_C"/>
</dbReference>
<dbReference type="EMBL" id="BDQV01000585">
    <property type="protein sequence ID" value="GAY66511.1"/>
    <property type="molecule type" value="Genomic_DNA"/>
</dbReference>
<reference evidence="2 3" key="1">
    <citation type="journal article" date="2017" name="Front. Genet.">
        <title>Draft sequencing of the heterozygous diploid genome of Satsuma (Citrus unshiu Marc.) using a hybrid assembly approach.</title>
        <authorList>
            <person name="Shimizu T."/>
            <person name="Tanizawa Y."/>
            <person name="Mochizuki T."/>
            <person name="Nagasaki H."/>
            <person name="Yoshioka T."/>
            <person name="Toyoda A."/>
            <person name="Fujiyama A."/>
            <person name="Kaminuma E."/>
            <person name="Nakamura Y."/>
        </authorList>
    </citation>
    <scope>NUCLEOTIDE SEQUENCE [LARGE SCALE GENOMIC DNA]</scope>
    <source>
        <strain evidence="3">cv. Miyagawa wase</strain>
    </source>
</reference>
<evidence type="ECO:0000313" key="2">
    <source>
        <dbReference type="EMBL" id="GAY66511.1"/>
    </source>
</evidence>
<feature type="domain" description="Protein ENHANCED DISEASE RESISTANCE 2 C-terminal" evidence="1">
    <location>
        <begin position="208"/>
        <end position="322"/>
    </location>
</feature>
<comment type="caution">
    <text evidence="2">The sequence shown here is derived from an EMBL/GenBank/DDBJ whole genome shotgun (WGS) entry which is preliminary data.</text>
</comment>
<dbReference type="PANTHER" id="PTHR12136:SF100">
    <property type="entry name" value="PROTEIN ENHANCED DISEASE RESISTANCE 2-LIKE"/>
    <property type="match status" value="1"/>
</dbReference>
<keyword evidence="3" id="KW-1185">Reference proteome</keyword>
<gene>
    <name evidence="2" type="ORF">CUMW_249340</name>
</gene>
<dbReference type="Pfam" id="PF07059">
    <property type="entry name" value="EDR2_C"/>
    <property type="match status" value="1"/>
</dbReference>
<dbReference type="AlphaFoldDB" id="A0A2H5QPF9"/>
<name>A0A2H5QPF9_CITUN</name>
<proteinExistence type="predicted"/>
<dbReference type="InterPro" id="IPR045096">
    <property type="entry name" value="EDR2-like"/>
</dbReference>
<evidence type="ECO:0000259" key="1">
    <source>
        <dbReference type="Pfam" id="PF07059"/>
    </source>
</evidence>
<dbReference type="Proteomes" id="UP000236630">
    <property type="component" value="Unassembled WGS sequence"/>
</dbReference>
<organism evidence="2 3">
    <name type="scientific">Citrus unshiu</name>
    <name type="common">Satsuma mandarin</name>
    <name type="synonym">Citrus nobilis var. unshiu</name>
    <dbReference type="NCBI Taxonomy" id="55188"/>
    <lineage>
        <taxon>Eukaryota</taxon>
        <taxon>Viridiplantae</taxon>
        <taxon>Streptophyta</taxon>
        <taxon>Embryophyta</taxon>
        <taxon>Tracheophyta</taxon>
        <taxon>Spermatophyta</taxon>
        <taxon>Magnoliopsida</taxon>
        <taxon>eudicotyledons</taxon>
        <taxon>Gunneridae</taxon>
        <taxon>Pentapetalae</taxon>
        <taxon>rosids</taxon>
        <taxon>malvids</taxon>
        <taxon>Sapindales</taxon>
        <taxon>Rutaceae</taxon>
        <taxon>Aurantioideae</taxon>
        <taxon>Citrus</taxon>
    </lineage>
</organism>
<accession>A0A2H5QPF9</accession>
<sequence length="339" mass="38782">MWCSDSGFSAQEDEDDGHPNLMWRTTIANGRPDLVHDWTQELDSYFSNQNANNQAFSFESTGVFFNAKKPRSCSRAMKAVGECSLLYRNLVEDCRWSYGLFGPAAFVKYVIGVEMTLRVMLCYFILGSMRTVVHNQDMYELTWRMLNSIAALEEKQGDQIDLSRFFRAICDTMTVIMLVTAGNFLMEITSEFVASIFVMTKQRFPPILFKDTKRMDHVARRQGCAAQVASEKGLFSLIFNLQVPGSTHYSMVFYFVTRELITGSLLQWFVDGDDEFRNSRLKLIPSVPKGSWIVRQSDGSTPCLLGKAVDCNYIRGPKKFKQYLIENCMKRETSIQVLP</sequence>
<dbReference type="PANTHER" id="PTHR12136">
    <property type="entry name" value="ENHANCED DISEASE RESISTANCE-RELATED"/>
    <property type="match status" value="1"/>
</dbReference>
<evidence type="ECO:0000313" key="3">
    <source>
        <dbReference type="Proteomes" id="UP000236630"/>
    </source>
</evidence>